<dbReference type="SUPFAM" id="SSF52540">
    <property type="entry name" value="P-loop containing nucleoside triphosphate hydrolases"/>
    <property type="match status" value="1"/>
</dbReference>
<dbReference type="InterPro" id="IPR027417">
    <property type="entry name" value="P-loop_NTPase"/>
</dbReference>
<protein>
    <recommendedName>
        <fullName evidence="8">ABC transporter domain-containing protein</fullName>
    </recommendedName>
</protein>
<keyword evidence="7" id="KW-0472">Membrane</keyword>
<keyword evidence="10" id="KW-1185">Reference proteome</keyword>
<proteinExistence type="inferred from homology"/>
<dbReference type="PROSITE" id="PS00211">
    <property type="entry name" value="ABC_TRANSPORTER_1"/>
    <property type="match status" value="1"/>
</dbReference>
<dbReference type="AlphaFoldDB" id="A0AAE0L1I7"/>
<organism evidence="9 10">
    <name type="scientific">Cymbomonas tetramitiformis</name>
    <dbReference type="NCBI Taxonomy" id="36881"/>
    <lineage>
        <taxon>Eukaryota</taxon>
        <taxon>Viridiplantae</taxon>
        <taxon>Chlorophyta</taxon>
        <taxon>Pyramimonadophyceae</taxon>
        <taxon>Pyramimonadales</taxon>
        <taxon>Pyramimonadaceae</taxon>
        <taxon>Cymbomonas</taxon>
    </lineage>
</organism>
<dbReference type="SMART" id="SM00382">
    <property type="entry name" value="AAA"/>
    <property type="match status" value="1"/>
</dbReference>
<comment type="caution">
    <text evidence="9">The sequence shown here is derived from an EMBL/GenBank/DDBJ whole genome shotgun (WGS) entry which is preliminary data.</text>
</comment>
<evidence type="ECO:0000256" key="5">
    <source>
        <dbReference type="ARBA" id="ARBA00022840"/>
    </source>
</evidence>
<dbReference type="InterPro" id="IPR017871">
    <property type="entry name" value="ABC_transporter-like_CS"/>
</dbReference>
<sequence>MMRFSGEHRNTVDMAVKGRSNCDLMRGLRWTLEEKRGVLNSLYKDVLLSELVVEDEDSDEPAHYIPDGLVAKLAHSEAGKAHTIPDVTKCPKGFCSYDEVQGEHVLLEDELEAQIDKAKDCRAPVLHGISLSIPGFTHVGVVGRTGAGKTTLASALLRLLEPSAGQIIIDGVDILRIGLKDLRMRIAVIPQEPVLFSGTVRSNLDYLSEHTSDDMRQALRQVRMDAALEPQGGLAAEVKEGGANLSVGQRQLLCMARALLRKSTVLVMDEATASVDPETDSSIQEVIQTQLHQCTILCIAHRLHSIIYYDRVLVLQQGHVHEYGAPSKLLGLQGGLFKSMCEKAMDPIALASFVSGAREDPEPIREQG</sequence>
<evidence type="ECO:0000256" key="7">
    <source>
        <dbReference type="ARBA" id="ARBA00023136"/>
    </source>
</evidence>
<gene>
    <name evidence="9" type="ORF">CYMTET_23027</name>
</gene>
<evidence type="ECO:0000313" key="10">
    <source>
        <dbReference type="Proteomes" id="UP001190700"/>
    </source>
</evidence>
<dbReference type="GO" id="GO:0042626">
    <property type="term" value="F:ATPase-coupled transmembrane transporter activity"/>
    <property type="evidence" value="ECO:0007669"/>
    <property type="project" value="TreeGrafter"/>
</dbReference>
<dbReference type="GO" id="GO:0016020">
    <property type="term" value="C:membrane"/>
    <property type="evidence" value="ECO:0007669"/>
    <property type="project" value="TreeGrafter"/>
</dbReference>
<dbReference type="PANTHER" id="PTHR24223">
    <property type="entry name" value="ATP-BINDING CASSETTE SUB-FAMILY C"/>
    <property type="match status" value="1"/>
</dbReference>
<dbReference type="InterPro" id="IPR003593">
    <property type="entry name" value="AAA+_ATPase"/>
</dbReference>
<dbReference type="CDD" id="cd03244">
    <property type="entry name" value="ABCC_MRP_domain2"/>
    <property type="match status" value="1"/>
</dbReference>
<keyword evidence="6" id="KW-1133">Transmembrane helix</keyword>
<dbReference type="PROSITE" id="PS50893">
    <property type="entry name" value="ABC_TRANSPORTER_2"/>
    <property type="match status" value="1"/>
</dbReference>
<dbReference type="GO" id="GO:0005524">
    <property type="term" value="F:ATP binding"/>
    <property type="evidence" value="ECO:0007669"/>
    <property type="project" value="UniProtKB-KW"/>
</dbReference>
<evidence type="ECO:0000256" key="3">
    <source>
        <dbReference type="ARBA" id="ARBA00022692"/>
    </source>
</evidence>
<dbReference type="Pfam" id="PF00005">
    <property type="entry name" value="ABC_tran"/>
    <property type="match status" value="1"/>
</dbReference>
<dbReference type="GO" id="GO:0016887">
    <property type="term" value="F:ATP hydrolysis activity"/>
    <property type="evidence" value="ECO:0007669"/>
    <property type="project" value="InterPro"/>
</dbReference>
<dbReference type="FunFam" id="3.40.50.300:FF:000630">
    <property type="entry name" value="ATP-binding cassette (ABC) transporter, putative"/>
    <property type="match status" value="1"/>
</dbReference>
<comment type="similarity">
    <text evidence="1">Belongs to the ABC transporter superfamily. ABCC family. Conjugate transporter (TC 3.A.1.208) subfamily.</text>
</comment>
<evidence type="ECO:0000313" key="9">
    <source>
        <dbReference type="EMBL" id="KAK3268472.1"/>
    </source>
</evidence>
<keyword evidence="5" id="KW-0067">ATP-binding</keyword>
<evidence type="ECO:0000256" key="4">
    <source>
        <dbReference type="ARBA" id="ARBA00022741"/>
    </source>
</evidence>
<evidence type="ECO:0000259" key="8">
    <source>
        <dbReference type="PROSITE" id="PS50893"/>
    </source>
</evidence>
<dbReference type="InterPro" id="IPR050173">
    <property type="entry name" value="ABC_transporter_C-like"/>
</dbReference>
<feature type="domain" description="ABC transporter" evidence="8">
    <location>
        <begin position="105"/>
        <end position="342"/>
    </location>
</feature>
<dbReference type="InterPro" id="IPR003439">
    <property type="entry name" value="ABC_transporter-like_ATP-bd"/>
</dbReference>
<keyword evidence="2" id="KW-0813">Transport</keyword>
<reference evidence="9 10" key="1">
    <citation type="journal article" date="2015" name="Genome Biol. Evol.">
        <title>Comparative Genomics of a Bacterivorous Green Alga Reveals Evolutionary Causalities and Consequences of Phago-Mixotrophic Mode of Nutrition.</title>
        <authorList>
            <person name="Burns J.A."/>
            <person name="Paasch A."/>
            <person name="Narechania A."/>
            <person name="Kim E."/>
        </authorList>
    </citation>
    <scope>NUCLEOTIDE SEQUENCE [LARGE SCALE GENOMIC DNA]</scope>
    <source>
        <strain evidence="9 10">PLY_AMNH</strain>
    </source>
</reference>
<dbReference type="EMBL" id="LGRX02011811">
    <property type="protein sequence ID" value="KAK3268472.1"/>
    <property type="molecule type" value="Genomic_DNA"/>
</dbReference>
<evidence type="ECO:0000256" key="1">
    <source>
        <dbReference type="ARBA" id="ARBA00009726"/>
    </source>
</evidence>
<name>A0AAE0L1I7_9CHLO</name>
<evidence type="ECO:0000256" key="2">
    <source>
        <dbReference type="ARBA" id="ARBA00022448"/>
    </source>
</evidence>
<accession>A0AAE0L1I7</accession>
<dbReference type="Gene3D" id="3.40.50.300">
    <property type="entry name" value="P-loop containing nucleotide triphosphate hydrolases"/>
    <property type="match status" value="1"/>
</dbReference>
<keyword evidence="3" id="KW-0812">Transmembrane</keyword>
<dbReference type="Proteomes" id="UP001190700">
    <property type="component" value="Unassembled WGS sequence"/>
</dbReference>
<evidence type="ECO:0000256" key="6">
    <source>
        <dbReference type="ARBA" id="ARBA00022989"/>
    </source>
</evidence>
<keyword evidence="4" id="KW-0547">Nucleotide-binding</keyword>